<name>A0A820I7F4_9BILA</name>
<reference evidence="1" key="1">
    <citation type="submission" date="2021-02" db="EMBL/GenBank/DDBJ databases">
        <authorList>
            <person name="Nowell W R."/>
        </authorList>
    </citation>
    <scope>NUCLEOTIDE SEQUENCE</scope>
</reference>
<evidence type="ECO:0000313" key="2">
    <source>
        <dbReference type="Proteomes" id="UP000663844"/>
    </source>
</evidence>
<accession>A0A820I7F4</accession>
<sequence>EQREIDFDQIDNYTEAFRGADVHFCCLGTTRGKSGAVRIQIYFILFFF</sequence>
<dbReference type="EMBL" id="CAJOAZ010016707">
    <property type="protein sequence ID" value="CAF4307601.1"/>
    <property type="molecule type" value="Genomic_DNA"/>
</dbReference>
<gene>
    <name evidence="1" type="ORF">OXD698_LOCUS46448</name>
</gene>
<dbReference type="AlphaFoldDB" id="A0A820I7F4"/>
<organism evidence="1 2">
    <name type="scientific">Adineta steineri</name>
    <dbReference type="NCBI Taxonomy" id="433720"/>
    <lineage>
        <taxon>Eukaryota</taxon>
        <taxon>Metazoa</taxon>
        <taxon>Spiralia</taxon>
        <taxon>Gnathifera</taxon>
        <taxon>Rotifera</taxon>
        <taxon>Eurotatoria</taxon>
        <taxon>Bdelloidea</taxon>
        <taxon>Adinetida</taxon>
        <taxon>Adinetidae</taxon>
        <taxon>Adineta</taxon>
    </lineage>
</organism>
<protein>
    <submittedName>
        <fullName evidence="1">Uncharacterized protein</fullName>
    </submittedName>
</protein>
<feature type="non-terminal residue" evidence="1">
    <location>
        <position position="1"/>
    </location>
</feature>
<evidence type="ECO:0000313" key="1">
    <source>
        <dbReference type="EMBL" id="CAF4307601.1"/>
    </source>
</evidence>
<proteinExistence type="predicted"/>
<dbReference type="Gene3D" id="3.40.50.720">
    <property type="entry name" value="NAD(P)-binding Rossmann-like Domain"/>
    <property type="match status" value="1"/>
</dbReference>
<dbReference type="Proteomes" id="UP000663844">
    <property type="component" value="Unassembled WGS sequence"/>
</dbReference>
<comment type="caution">
    <text evidence="1">The sequence shown here is derived from an EMBL/GenBank/DDBJ whole genome shotgun (WGS) entry which is preliminary data.</text>
</comment>